<dbReference type="RefSeq" id="XP_033685738.1">
    <property type="nucleotide sequence ID" value="XM_033830923.1"/>
</dbReference>
<dbReference type="Pfam" id="PF13602">
    <property type="entry name" value="ADH_zinc_N_2"/>
    <property type="match status" value="1"/>
</dbReference>
<dbReference type="CDD" id="cd08267">
    <property type="entry name" value="MDR1"/>
    <property type="match status" value="1"/>
</dbReference>
<dbReference type="Pfam" id="PF08240">
    <property type="entry name" value="ADH_N"/>
    <property type="match status" value="1"/>
</dbReference>
<sequence>MSTNESVTMKAWVHSRSGLPSEVLSLTTLPVPCLTSPTQVRVRISHCALNPGGSITMQLLPFIFRTSPSIPEMDFSGTIVELGPGVPAARDLTPGQHVFGSIPVGQHARSGSGSLAKYVVVDRTAVVKKPDGATLEEVAGLGIAGATALELIKAAKPKRGDSVLVNGASGGIGHMALQMCRAEVGETGRVIAVCSGENAGWVKQLGADEVIDYKEHAPVHPHLAKTFDQSRFNAVIDAVGIQDIYHHCPGFLADGKPYVTVGPRPPSYTVLGMLATVGLMAKNALLPRILGGVPRDYRQVTGVSSQQNLQELGKMVEEGKLKVHVGAKVKMEDAKQVRLRFQLWYED</sequence>
<feature type="domain" description="Enoyl reductase (ER)" evidence="2">
    <location>
        <begin position="21"/>
        <end position="285"/>
    </location>
</feature>
<dbReference type="InterPro" id="IPR013154">
    <property type="entry name" value="ADH-like_N"/>
</dbReference>
<dbReference type="Proteomes" id="UP000800094">
    <property type="component" value="Unassembled WGS sequence"/>
</dbReference>
<dbReference type="InterPro" id="IPR020843">
    <property type="entry name" value="ER"/>
</dbReference>
<accession>A0A6A6IJI0</accession>
<evidence type="ECO:0000313" key="3">
    <source>
        <dbReference type="EMBL" id="KAF2250734.1"/>
    </source>
</evidence>
<dbReference type="OrthoDB" id="201656at2759"/>
<evidence type="ECO:0000313" key="4">
    <source>
        <dbReference type="Proteomes" id="UP000800094"/>
    </source>
</evidence>
<dbReference type="GO" id="GO:0016491">
    <property type="term" value="F:oxidoreductase activity"/>
    <property type="evidence" value="ECO:0007669"/>
    <property type="project" value="UniProtKB-KW"/>
</dbReference>
<protein>
    <submittedName>
        <fullName evidence="3">Zinc alcohol dehydrogenase</fullName>
    </submittedName>
</protein>
<dbReference type="EMBL" id="ML987193">
    <property type="protein sequence ID" value="KAF2250734.1"/>
    <property type="molecule type" value="Genomic_DNA"/>
</dbReference>
<dbReference type="InterPro" id="IPR011032">
    <property type="entry name" value="GroES-like_sf"/>
</dbReference>
<keyword evidence="1" id="KW-0560">Oxidoreductase</keyword>
<dbReference type="InterPro" id="IPR002364">
    <property type="entry name" value="Quin_OxRdtase/zeta-crystal_CS"/>
</dbReference>
<dbReference type="PANTHER" id="PTHR11695">
    <property type="entry name" value="ALCOHOL DEHYDROGENASE RELATED"/>
    <property type="match status" value="1"/>
</dbReference>
<dbReference type="SUPFAM" id="SSF50129">
    <property type="entry name" value="GroES-like"/>
    <property type="match status" value="1"/>
</dbReference>
<keyword evidence="4" id="KW-1185">Reference proteome</keyword>
<reference evidence="3" key="1">
    <citation type="journal article" date="2020" name="Stud. Mycol.">
        <title>101 Dothideomycetes genomes: a test case for predicting lifestyles and emergence of pathogens.</title>
        <authorList>
            <person name="Haridas S."/>
            <person name="Albert R."/>
            <person name="Binder M."/>
            <person name="Bloem J."/>
            <person name="Labutti K."/>
            <person name="Salamov A."/>
            <person name="Andreopoulos B."/>
            <person name="Baker S."/>
            <person name="Barry K."/>
            <person name="Bills G."/>
            <person name="Bluhm B."/>
            <person name="Cannon C."/>
            <person name="Castanera R."/>
            <person name="Culley D."/>
            <person name="Daum C."/>
            <person name="Ezra D."/>
            <person name="Gonzalez J."/>
            <person name="Henrissat B."/>
            <person name="Kuo A."/>
            <person name="Liang C."/>
            <person name="Lipzen A."/>
            <person name="Lutzoni F."/>
            <person name="Magnuson J."/>
            <person name="Mondo S."/>
            <person name="Nolan M."/>
            <person name="Ohm R."/>
            <person name="Pangilinan J."/>
            <person name="Park H.-J."/>
            <person name="Ramirez L."/>
            <person name="Alfaro M."/>
            <person name="Sun H."/>
            <person name="Tritt A."/>
            <person name="Yoshinaga Y."/>
            <person name="Zwiers L.-H."/>
            <person name="Turgeon B."/>
            <person name="Goodwin S."/>
            <person name="Spatafora J."/>
            <person name="Crous P."/>
            <person name="Grigoriev I."/>
        </authorList>
    </citation>
    <scope>NUCLEOTIDE SEQUENCE</scope>
    <source>
        <strain evidence="3">CBS 122368</strain>
    </source>
</reference>
<evidence type="ECO:0000259" key="2">
    <source>
        <dbReference type="SMART" id="SM00829"/>
    </source>
</evidence>
<dbReference type="GO" id="GO:0008270">
    <property type="term" value="F:zinc ion binding"/>
    <property type="evidence" value="ECO:0007669"/>
    <property type="project" value="InterPro"/>
</dbReference>
<dbReference type="SMART" id="SM00829">
    <property type="entry name" value="PKS_ER"/>
    <property type="match status" value="1"/>
</dbReference>
<dbReference type="PROSITE" id="PS01162">
    <property type="entry name" value="QOR_ZETA_CRYSTAL"/>
    <property type="match status" value="1"/>
</dbReference>
<dbReference type="InterPro" id="IPR050700">
    <property type="entry name" value="YIM1/Zinc_Alcohol_DH_Fams"/>
</dbReference>
<dbReference type="AlphaFoldDB" id="A0A6A6IJI0"/>
<dbReference type="SUPFAM" id="SSF51735">
    <property type="entry name" value="NAD(P)-binding Rossmann-fold domains"/>
    <property type="match status" value="1"/>
</dbReference>
<dbReference type="GO" id="GO:0005739">
    <property type="term" value="C:mitochondrion"/>
    <property type="evidence" value="ECO:0007669"/>
    <property type="project" value="TreeGrafter"/>
</dbReference>
<dbReference type="Gene3D" id="3.40.50.720">
    <property type="entry name" value="NAD(P)-binding Rossmann-like Domain"/>
    <property type="match status" value="1"/>
</dbReference>
<organism evidence="3 4">
    <name type="scientific">Trematosphaeria pertusa</name>
    <dbReference type="NCBI Taxonomy" id="390896"/>
    <lineage>
        <taxon>Eukaryota</taxon>
        <taxon>Fungi</taxon>
        <taxon>Dikarya</taxon>
        <taxon>Ascomycota</taxon>
        <taxon>Pezizomycotina</taxon>
        <taxon>Dothideomycetes</taxon>
        <taxon>Pleosporomycetidae</taxon>
        <taxon>Pleosporales</taxon>
        <taxon>Massarineae</taxon>
        <taxon>Trematosphaeriaceae</taxon>
        <taxon>Trematosphaeria</taxon>
    </lineage>
</organism>
<evidence type="ECO:0000256" key="1">
    <source>
        <dbReference type="ARBA" id="ARBA00023002"/>
    </source>
</evidence>
<dbReference type="GeneID" id="54584253"/>
<name>A0A6A6IJI0_9PLEO</name>
<gene>
    <name evidence="3" type="ORF">BU26DRAFT_529889</name>
</gene>
<dbReference type="PANTHER" id="PTHR11695:SF294">
    <property type="entry name" value="RETICULON-4-INTERACTING PROTEIN 1, MITOCHONDRIAL"/>
    <property type="match status" value="1"/>
</dbReference>
<dbReference type="Gene3D" id="3.90.180.10">
    <property type="entry name" value="Medium-chain alcohol dehydrogenases, catalytic domain"/>
    <property type="match status" value="1"/>
</dbReference>
<dbReference type="InterPro" id="IPR036291">
    <property type="entry name" value="NAD(P)-bd_dom_sf"/>
</dbReference>
<proteinExistence type="predicted"/>